<sequence length="314" mass="33453">MLPEEIHDIAGALGREVVATRTLAGGFSHETCLLTLAEGPPVVARLGGPDPAVEAAVMAAARRYAPVPQVLLVLPATKGSRPAMVLEYVAGTPLSHVLGEDLVDTAGAADVGALGTEVGRVVAGIGAATFDRPGFFSGQNLTVRPERPWSKQLPEMAETCMTATPPSRLAPATREAWVELCAAHAPALVSVDDHARLVHADINPKNLLVTLARDGWRVDAVLDWEFSYVGCPYGDAANMLRFGADYPPAFVDGFRTAFAEHQPDDLPVAEDWAYLGRVLDMFALSDLVTRPVGHPVADQAAEQIRQWVTRGVPD</sequence>
<dbReference type="Pfam" id="PF01636">
    <property type="entry name" value="APH"/>
    <property type="match status" value="1"/>
</dbReference>
<keyword evidence="3" id="KW-1185">Reference proteome</keyword>
<dbReference type="Gene3D" id="3.90.1200.10">
    <property type="match status" value="1"/>
</dbReference>
<accession>A0ABV8G5N9</accession>
<feature type="domain" description="Aminoglycoside phosphotransferase" evidence="1">
    <location>
        <begin position="21"/>
        <end position="259"/>
    </location>
</feature>
<dbReference type="InterPro" id="IPR011009">
    <property type="entry name" value="Kinase-like_dom_sf"/>
</dbReference>
<dbReference type="InterPro" id="IPR051678">
    <property type="entry name" value="AGP_Transferase"/>
</dbReference>
<comment type="caution">
    <text evidence="2">The sequence shown here is derived from an EMBL/GenBank/DDBJ whole genome shotgun (WGS) entry which is preliminary data.</text>
</comment>
<dbReference type="RefSeq" id="WP_379529375.1">
    <property type="nucleotide sequence ID" value="NZ_JBHSBI010000009.1"/>
</dbReference>
<dbReference type="InterPro" id="IPR002575">
    <property type="entry name" value="Aminoglycoside_PTrfase"/>
</dbReference>
<dbReference type="Proteomes" id="UP001595851">
    <property type="component" value="Unassembled WGS sequence"/>
</dbReference>
<protein>
    <submittedName>
        <fullName evidence="2">Phosphotransferase family protein</fullName>
    </submittedName>
</protein>
<dbReference type="SUPFAM" id="SSF56112">
    <property type="entry name" value="Protein kinase-like (PK-like)"/>
    <property type="match status" value="1"/>
</dbReference>
<name>A0ABV8G5N9_9ACTN</name>
<evidence type="ECO:0000313" key="3">
    <source>
        <dbReference type="Proteomes" id="UP001595851"/>
    </source>
</evidence>
<evidence type="ECO:0000313" key="2">
    <source>
        <dbReference type="EMBL" id="MFC4009320.1"/>
    </source>
</evidence>
<reference evidence="3" key="1">
    <citation type="journal article" date="2019" name="Int. J. Syst. Evol. Microbiol.">
        <title>The Global Catalogue of Microorganisms (GCM) 10K type strain sequencing project: providing services to taxonomists for standard genome sequencing and annotation.</title>
        <authorList>
            <consortium name="The Broad Institute Genomics Platform"/>
            <consortium name="The Broad Institute Genome Sequencing Center for Infectious Disease"/>
            <person name="Wu L."/>
            <person name="Ma J."/>
        </authorList>
    </citation>
    <scope>NUCLEOTIDE SEQUENCE [LARGE SCALE GENOMIC DNA]</scope>
    <source>
        <strain evidence="3">TBRC 1276</strain>
    </source>
</reference>
<proteinExistence type="predicted"/>
<gene>
    <name evidence="2" type="ORF">ACFOY2_18960</name>
</gene>
<organism evidence="2 3">
    <name type="scientific">Nonomuraea purpurea</name>
    <dbReference type="NCBI Taxonomy" id="1849276"/>
    <lineage>
        <taxon>Bacteria</taxon>
        <taxon>Bacillati</taxon>
        <taxon>Actinomycetota</taxon>
        <taxon>Actinomycetes</taxon>
        <taxon>Streptosporangiales</taxon>
        <taxon>Streptosporangiaceae</taxon>
        <taxon>Nonomuraea</taxon>
    </lineage>
</organism>
<dbReference type="EMBL" id="JBHSBI010000009">
    <property type="protein sequence ID" value="MFC4009320.1"/>
    <property type="molecule type" value="Genomic_DNA"/>
</dbReference>
<evidence type="ECO:0000259" key="1">
    <source>
        <dbReference type="Pfam" id="PF01636"/>
    </source>
</evidence>
<dbReference type="PANTHER" id="PTHR21310">
    <property type="entry name" value="AMINOGLYCOSIDE PHOSPHOTRANSFERASE-RELATED-RELATED"/>
    <property type="match status" value="1"/>
</dbReference>